<evidence type="ECO:0000313" key="3">
    <source>
        <dbReference type="Proteomes" id="UP000239002"/>
    </source>
</evidence>
<protein>
    <recommendedName>
        <fullName evidence="4">GDSL-like lipase/acylhydrolase family protein</fullName>
    </recommendedName>
</protein>
<gene>
    <name evidence="2" type="ORF">LY01_01844</name>
</gene>
<organism evidence="2 3">
    <name type="scientific">Nonlabens xylanidelens</name>
    <dbReference type="NCBI Taxonomy" id="191564"/>
    <lineage>
        <taxon>Bacteria</taxon>
        <taxon>Pseudomonadati</taxon>
        <taxon>Bacteroidota</taxon>
        <taxon>Flavobacteriia</taxon>
        <taxon>Flavobacteriales</taxon>
        <taxon>Flavobacteriaceae</taxon>
        <taxon>Nonlabens</taxon>
    </lineage>
</organism>
<proteinExistence type="predicted"/>
<dbReference type="Proteomes" id="UP000239002">
    <property type="component" value="Unassembled WGS sequence"/>
</dbReference>
<reference evidence="2 3" key="1">
    <citation type="submission" date="2018-02" db="EMBL/GenBank/DDBJ databases">
        <title>Genomic Encyclopedia of Archaeal and Bacterial Type Strains, Phase II (KMG-II): from individual species to whole genera.</title>
        <authorList>
            <person name="Goeker M."/>
        </authorList>
    </citation>
    <scope>NUCLEOTIDE SEQUENCE [LARGE SCALE GENOMIC DNA]</scope>
    <source>
        <strain evidence="2 3">DSM 16809</strain>
    </source>
</reference>
<sequence>MKGFFKHISILILMLSIGVVILNNLYDNVFLNTSPRGKLQLAIKQEQEHIDYLFLGNSRVENYIDCSIIEAASGKICKNYAMSGSSYQDAYVLLKLLKRSGLTYDNLFIQLDPSLKNEAMTESFRASLVPFVNSYEIQIDHVALNLSPAEDHLPFYKYAKYDYLYGVRACFAQLYKNTSEYVELGYVPQYHTGNSNFGMLEDFALKNRFTELIKEEAVNDKAKIHFFTSPYCPDMDNTVVFNKLTSFYPGYINYSSFYKESHYFANCTHMNDKGAQVFTKQIIKDFNL</sequence>
<evidence type="ECO:0008006" key="4">
    <source>
        <dbReference type="Google" id="ProtNLM"/>
    </source>
</evidence>
<keyword evidence="1" id="KW-1133">Transmembrane helix</keyword>
<keyword evidence="3" id="KW-1185">Reference proteome</keyword>
<name>A0A2S6ILN8_9FLAO</name>
<comment type="caution">
    <text evidence="2">The sequence shown here is derived from an EMBL/GenBank/DDBJ whole genome shotgun (WGS) entry which is preliminary data.</text>
</comment>
<feature type="transmembrane region" description="Helical" evidence="1">
    <location>
        <begin position="7"/>
        <end position="26"/>
    </location>
</feature>
<accession>A0A2S6ILN8</accession>
<evidence type="ECO:0000256" key="1">
    <source>
        <dbReference type="SAM" id="Phobius"/>
    </source>
</evidence>
<keyword evidence="1" id="KW-0812">Transmembrane</keyword>
<keyword evidence="1" id="KW-0472">Membrane</keyword>
<evidence type="ECO:0000313" key="2">
    <source>
        <dbReference type="EMBL" id="PPK95091.1"/>
    </source>
</evidence>
<dbReference type="AlphaFoldDB" id="A0A2S6ILN8"/>
<dbReference type="EMBL" id="PTJE01000003">
    <property type="protein sequence ID" value="PPK95091.1"/>
    <property type="molecule type" value="Genomic_DNA"/>
</dbReference>